<dbReference type="EMBL" id="JAIEZQ010000001">
    <property type="protein sequence ID" value="MBY9074430.1"/>
    <property type="molecule type" value="Genomic_DNA"/>
</dbReference>
<evidence type="ECO:0000313" key="2">
    <source>
        <dbReference type="Proteomes" id="UP000754710"/>
    </source>
</evidence>
<name>A0ABS7RHB7_9ACTN</name>
<protein>
    <submittedName>
        <fullName evidence="1">Uncharacterized protein</fullName>
    </submittedName>
</protein>
<evidence type="ECO:0000313" key="1">
    <source>
        <dbReference type="EMBL" id="MBY9074430.1"/>
    </source>
</evidence>
<keyword evidence="2" id="KW-1185">Reference proteome</keyword>
<organism evidence="1 2">
    <name type="scientific">Nocardioides jiangsuensis</name>
    <dbReference type="NCBI Taxonomy" id="2866161"/>
    <lineage>
        <taxon>Bacteria</taxon>
        <taxon>Bacillati</taxon>
        <taxon>Actinomycetota</taxon>
        <taxon>Actinomycetes</taxon>
        <taxon>Propionibacteriales</taxon>
        <taxon>Nocardioidaceae</taxon>
        <taxon>Nocardioides</taxon>
    </lineage>
</organism>
<comment type="caution">
    <text evidence="1">The sequence shown here is derived from an EMBL/GenBank/DDBJ whole genome shotgun (WGS) entry which is preliminary data.</text>
</comment>
<reference evidence="1 2" key="1">
    <citation type="submission" date="2021-08" db="EMBL/GenBank/DDBJ databases">
        <title>Nocardioides bacterium WL0053 sp. nov., isolated from the sediment.</title>
        <authorList>
            <person name="Wang L."/>
            <person name="Zhang D."/>
            <person name="Zhang A."/>
        </authorList>
    </citation>
    <scope>NUCLEOTIDE SEQUENCE [LARGE SCALE GENOMIC DNA]</scope>
    <source>
        <strain evidence="1 2">WL0053</strain>
    </source>
</reference>
<accession>A0ABS7RHB7</accession>
<dbReference type="RefSeq" id="WP_221024105.1">
    <property type="nucleotide sequence ID" value="NZ_JAIEZQ010000001.1"/>
</dbReference>
<gene>
    <name evidence="1" type="ORF">K1X13_06320</name>
</gene>
<proteinExistence type="predicted"/>
<dbReference type="Proteomes" id="UP000754710">
    <property type="component" value="Unassembled WGS sequence"/>
</dbReference>
<sequence>MFDIHCPACDRRQLVFPSQITAMVNDEQGIVVMYTCWCGAAGAWRTGAAQADAAVAPEHVLAS</sequence>